<proteinExistence type="inferred from homology"/>
<dbReference type="PANTHER" id="PTHR30346:SF0">
    <property type="entry name" value="HCA OPERON TRANSCRIPTIONAL ACTIVATOR HCAR"/>
    <property type="match status" value="1"/>
</dbReference>
<dbReference type="Pfam" id="PF03466">
    <property type="entry name" value="LysR_substrate"/>
    <property type="match status" value="1"/>
</dbReference>
<evidence type="ECO:0000256" key="4">
    <source>
        <dbReference type="ARBA" id="ARBA00023163"/>
    </source>
</evidence>
<dbReference type="SUPFAM" id="SSF53850">
    <property type="entry name" value="Periplasmic binding protein-like II"/>
    <property type="match status" value="1"/>
</dbReference>
<dbReference type="InterPro" id="IPR005119">
    <property type="entry name" value="LysR_subst-bd"/>
</dbReference>
<evidence type="ECO:0000256" key="1">
    <source>
        <dbReference type="ARBA" id="ARBA00009437"/>
    </source>
</evidence>
<evidence type="ECO:0000256" key="3">
    <source>
        <dbReference type="ARBA" id="ARBA00023125"/>
    </source>
</evidence>
<gene>
    <name evidence="6" type="ORF">CLV43_110183</name>
</gene>
<organism evidence="6 7">
    <name type="scientific">Umezawaea tangerina</name>
    <dbReference type="NCBI Taxonomy" id="84725"/>
    <lineage>
        <taxon>Bacteria</taxon>
        <taxon>Bacillati</taxon>
        <taxon>Actinomycetota</taxon>
        <taxon>Actinomycetes</taxon>
        <taxon>Pseudonocardiales</taxon>
        <taxon>Pseudonocardiaceae</taxon>
        <taxon>Umezawaea</taxon>
    </lineage>
</organism>
<protein>
    <submittedName>
        <fullName evidence="6">DNA-binding transcriptional LysR family regulator</fullName>
    </submittedName>
</protein>
<dbReference type="EMBL" id="PVTF01000010">
    <property type="protein sequence ID" value="PRY37372.1"/>
    <property type="molecule type" value="Genomic_DNA"/>
</dbReference>
<comment type="similarity">
    <text evidence="1">Belongs to the LysR transcriptional regulatory family.</text>
</comment>
<dbReference type="Gene3D" id="3.40.190.10">
    <property type="entry name" value="Periplasmic binding protein-like II"/>
    <property type="match status" value="2"/>
</dbReference>
<dbReference type="AlphaFoldDB" id="A0A2T0SVD6"/>
<sequence length="313" mass="33548">MDLDAVRTFVAAAEAGRFQDAAAELSVTQQAVSKRIAALENDLGVRLFARTPRGSSLTPDGRAFLTHARDLLRAEERAAASVRPGRRALCVDVIGRRLAPADLVRDFHRAHPDTELDVVTLPDGDAAVDAVRSGAVDVSFRAVTAGRLPDGVRAERVHDEPVQLLTGPAHELADTGAVTPTALRGHRIWMPGVGLRTEWGTFYRDLTAAFGLTVDATGPDFGTRPVLDVVAGSSTLATFIGEGSGLLWPADYDLRRIALRDPVPVYPHSLVWRDDNPHPALAALRAHLGTPAPAAGTWTPEWAGLRPAGRRSR</sequence>
<dbReference type="GO" id="GO:0032993">
    <property type="term" value="C:protein-DNA complex"/>
    <property type="evidence" value="ECO:0007669"/>
    <property type="project" value="TreeGrafter"/>
</dbReference>
<dbReference type="InterPro" id="IPR000847">
    <property type="entry name" value="LysR_HTH_N"/>
</dbReference>
<dbReference type="OrthoDB" id="3828349at2"/>
<dbReference type="InterPro" id="IPR036388">
    <property type="entry name" value="WH-like_DNA-bd_sf"/>
</dbReference>
<dbReference type="PROSITE" id="PS50931">
    <property type="entry name" value="HTH_LYSR"/>
    <property type="match status" value="1"/>
</dbReference>
<evidence type="ECO:0000313" key="7">
    <source>
        <dbReference type="Proteomes" id="UP000239494"/>
    </source>
</evidence>
<dbReference type="PANTHER" id="PTHR30346">
    <property type="entry name" value="TRANSCRIPTIONAL DUAL REGULATOR HCAR-RELATED"/>
    <property type="match status" value="1"/>
</dbReference>
<dbReference type="Proteomes" id="UP000239494">
    <property type="component" value="Unassembled WGS sequence"/>
</dbReference>
<dbReference type="PRINTS" id="PR00039">
    <property type="entry name" value="HTHLYSR"/>
</dbReference>
<dbReference type="FunFam" id="1.10.10.10:FF:000001">
    <property type="entry name" value="LysR family transcriptional regulator"/>
    <property type="match status" value="1"/>
</dbReference>
<dbReference type="Gene3D" id="1.10.10.10">
    <property type="entry name" value="Winged helix-like DNA-binding domain superfamily/Winged helix DNA-binding domain"/>
    <property type="match status" value="1"/>
</dbReference>
<dbReference type="InterPro" id="IPR036390">
    <property type="entry name" value="WH_DNA-bd_sf"/>
</dbReference>
<dbReference type="GO" id="GO:0003700">
    <property type="term" value="F:DNA-binding transcription factor activity"/>
    <property type="evidence" value="ECO:0007669"/>
    <property type="project" value="InterPro"/>
</dbReference>
<name>A0A2T0SVD6_9PSEU</name>
<evidence type="ECO:0000313" key="6">
    <source>
        <dbReference type="EMBL" id="PRY37372.1"/>
    </source>
</evidence>
<dbReference type="Pfam" id="PF00126">
    <property type="entry name" value="HTH_1"/>
    <property type="match status" value="1"/>
</dbReference>
<keyword evidence="3 6" id="KW-0238">DNA-binding</keyword>
<keyword evidence="4" id="KW-0804">Transcription</keyword>
<evidence type="ECO:0000259" key="5">
    <source>
        <dbReference type="PROSITE" id="PS50931"/>
    </source>
</evidence>
<dbReference type="SUPFAM" id="SSF46785">
    <property type="entry name" value="Winged helix' DNA-binding domain"/>
    <property type="match status" value="1"/>
</dbReference>
<accession>A0A2T0SVD6</accession>
<evidence type="ECO:0000256" key="2">
    <source>
        <dbReference type="ARBA" id="ARBA00023015"/>
    </source>
</evidence>
<comment type="caution">
    <text evidence="6">The sequence shown here is derived from an EMBL/GenBank/DDBJ whole genome shotgun (WGS) entry which is preliminary data.</text>
</comment>
<reference evidence="6 7" key="1">
    <citation type="submission" date="2018-03" db="EMBL/GenBank/DDBJ databases">
        <title>Genomic Encyclopedia of Archaeal and Bacterial Type Strains, Phase II (KMG-II): from individual species to whole genera.</title>
        <authorList>
            <person name="Goeker M."/>
        </authorList>
    </citation>
    <scope>NUCLEOTIDE SEQUENCE [LARGE SCALE GENOMIC DNA]</scope>
    <source>
        <strain evidence="6 7">DSM 44720</strain>
    </source>
</reference>
<feature type="domain" description="HTH lysR-type" evidence="5">
    <location>
        <begin position="1"/>
        <end position="58"/>
    </location>
</feature>
<dbReference type="GO" id="GO:0003677">
    <property type="term" value="F:DNA binding"/>
    <property type="evidence" value="ECO:0007669"/>
    <property type="project" value="UniProtKB-KW"/>
</dbReference>
<keyword evidence="7" id="KW-1185">Reference proteome</keyword>
<keyword evidence="2" id="KW-0805">Transcription regulation</keyword>